<feature type="chain" id="PRO_5019050973" description="EVA1 domain-containing protein" evidence="3">
    <location>
        <begin position="19"/>
        <end position="205"/>
    </location>
</feature>
<keyword evidence="2" id="KW-0472">Membrane</keyword>
<feature type="signal peptide" evidence="3">
    <location>
        <begin position="1"/>
        <end position="18"/>
    </location>
</feature>
<evidence type="ECO:0000313" key="4">
    <source>
        <dbReference type="EMBL" id="RVE63056.1"/>
    </source>
</evidence>
<name>A0A437CK04_ORYJA</name>
<keyword evidence="2" id="KW-1133">Transmembrane helix</keyword>
<reference evidence="4 5" key="1">
    <citation type="submission" date="2018-11" db="EMBL/GenBank/DDBJ databases">
        <authorList>
            <person name="Lopez-Roques C."/>
            <person name="Donnadieu C."/>
            <person name="Bouchez O."/>
            <person name="Klopp C."/>
            <person name="Cabau C."/>
            <person name="Zahm M."/>
        </authorList>
    </citation>
    <scope>NUCLEOTIDE SEQUENCE [LARGE SCALE GENOMIC DNA]</scope>
    <source>
        <strain evidence="4">RS831</strain>
        <tissue evidence="4">Whole body</tissue>
    </source>
</reference>
<accession>A0A437CK04</accession>
<keyword evidence="2" id="KW-0812">Transmembrane</keyword>
<feature type="compositionally biased region" description="Polar residues" evidence="1">
    <location>
        <begin position="46"/>
        <end position="55"/>
    </location>
</feature>
<organism evidence="4 5">
    <name type="scientific">Oryzias javanicus</name>
    <name type="common">Javanese ricefish</name>
    <name type="synonym">Aplocheilus javanicus</name>
    <dbReference type="NCBI Taxonomy" id="123683"/>
    <lineage>
        <taxon>Eukaryota</taxon>
        <taxon>Metazoa</taxon>
        <taxon>Chordata</taxon>
        <taxon>Craniata</taxon>
        <taxon>Vertebrata</taxon>
        <taxon>Euteleostomi</taxon>
        <taxon>Actinopterygii</taxon>
        <taxon>Neopterygii</taxon>
        <taxon>Teleostei</taxon>
        <taxon>Neoteleostei</taxon>
        <taxon>Acanthomorphata</taxon>
        <taxon>Ovalentaria</taxon>
        <taxon>Atherinomorphae</taxon>
        <taxon>Beloniformes</taxon>
        <taxon>Adrianichthyidae</taxon>
        <taxon>Oryziinae</taxon>
        <taxon>Oryzias</taxon>
    </lineage>
</organism>
<feature type="compositionally biased region" description="Polar residues" evidence="1">
    <location>
        <begin position="21"/>
        <end position="35"/>
    </location>
</feature>
<keyword evidence="5" id="KW-1185">Reference proteome</keyword>
<evidence type="ECO:0000256" key="2">
    <source>
        <dbReference type="SAM" id="Phobius"/>
    </source>
</evidence>
<feature type="compositionally biased region" description="Polar residues" evidence="1">
    <location>
        <begin position="114"/>
        <end position="128"/>
    </location>
</feature>
<feature type="transmembrane region" description="Helical" evidence="2">
    <location>
        <begin position="81"/>
        <end position="102"/>
    </location>
</feature>
<evidence type="ECO:0000313" key="5">
    <source>
        <dbReference type="Proteomes" id="UP000283210"/>
    </source>
</evidence>
<gene>
    <name evidence="4" type="ORF">OJAV_G00162990</name>
</gene>
<evidence type="ECO:0000256" key="3">
    <source>
        <dbReference type="SAM" id="SignalP"/>
    </source>
</evidence>
<keyword evidence="3" id="KW-0732">Signal</keyword>
<dbReference type="Proteomes" id="UP000283210">
    <property type="component" value="Chromosome 16"/>
</dbReference>
<protein>
    <recommendedName>
        <fullName evidence="6">EVA1 domain-containing protein</fullName>
    </recommendedName>
</protein>
<dbReference type="OrthoDB" id="10012075at2759"/>
<feature type="region of interest" description="Disordered" evidence="1">
    <location>
        <begin position="112"/>
        <end position="150"/>
    </location>
</feature>
<dbReference type="AlphaFoldDB" id="A0A437CK04"/>
<feature type="region of interest" description="Disordered" evidence="1">
    <location>
        <begin position="21"/>
        <end position="56"/>
    </location>
</feature>
<evidence type="ECO:0000256" key="1">
    <source>
        <dbReference type="SAM" id="MobiDB-lite"/>
    </source>
</evidence>
<proteinExistence type="predicted"/>
<reference evidence="4 5" key="2">
    <citation type="submission" date="2019-01" db="EMBL/GenBank/DDBJ databases">
        <title>A chromosome length genome reference of the Java medaka (oryzias javanicus).</title>
        <authorList>
            <person name="Herpin A."/>
            <person name="Takehana Y."/>
            <person name="Naruse K."/>
            <person name="Ansai S."/>
            <person name="Kawaguchi M."/>
        </authorList>
    </citation>
    <scope>NUCLEOTIDE SEQUENCE [LARGE SCALE GENOMIC DNA]</scope>
    <source>
        <strain evidence="4">RS831</strain>
        <tissue evidence="4">Whole body</tissue>
    </source>
</reference>
<dbReference type="EMBL" id="CM012452">
    <property type="protein sequence ID" value="RVE63056.1"/>
    <property type="molecule type" value="Genomic_DNA"/>
</dbReference>
<sequence length="205" mass="22829">MFAAKVLILVLVVTGHYGSEISSTTTRTSPVTQNPPKLKIKHKTKPQWSQRSTAPTPGKKFWYSKDLFKNVTESIQELPGMILFGSGFLMGIVLTTLIVCITKACQRGKKKRSSYQLGDQEMNTQASTKVDGDAVQDEESAGQLLPNGDGAPKEAEYSDLDFSAAKNRKAPEVRTIGETEYAEIKIENQAENAEDWKYWRLTTKH</sequence>
<evidence type="ECO:0008006" key="6">
    <source>
        <dbReference type="Google" id="ProtNLM"/>
    </source>
</evidence>